<dbReference type="AlphaFoldDB" id="A0A518CPS5"/>
<protein>
    <recommendedName>
        <fullName evidence="3">Oligogalacturonate lyase</fullName>
    </recommendedName>
</protein>
<proteinExistence type="predicted"/>
<evidence type="ECO:0000313" key="1">
    <source>
        <dbReference type="EMBL" id="QDU81222.1"/>
    </source>
</evidence>
<reference evidence="1 2" key="1">
    <citation type="submission" date="2019-02" db="EMBL/GenBank/DDBJ databases">
        <title>Deep-cultivation of Planctomycetes and their phenomic and genomic characterization uncovers novel biology.</title>
        <authorList>
            <person name="Wiegand S."/>
            <person name="Jogler M."/>
            <person name="Boedeker C."/>
            <person name="Pinto D."/>
            <person name="Vollmers J."/>
            <person name="Rivas-Marin E."/>
            <person name="Kohn T."/>
            <person name="Peeters S.H."/>
            <person name="Heuer A."/>
            <person name="Rast P."/>
            <person name="Oberbeckmann S."/>
            <person name="Bunk B."/>
            <person name="Jeske O."/>
            <person name="Meyerdierks A."/>
            <person name="Storesund J.E."/>
            <person name="Kallscheuer N."/>
            <person name="Luecker S."/>
            <person name="Lage O.M."/>
            <person name="Pohl T."/>
            <person name="Merkel B.J."/>
            <person name="Hornburger P."/>
            <person name="Mueller R.-W."/>
            <person name="Bruemmer F."/>
            <person name="Labrenz M."/>
            <person name="Spormann A.M."/>
            <person name="Op den Camp H."/>
            <person name="Overmann J."/>
            <person name="Amann R."/>
            <person name="Jetten M.S.M."/>
            <person name="Mascher T."/>
            <person name="Medema M.H."/>
            <person name="Devos D.P."/>
            <person name="Kaster A.-K."/>
            <person name="Ovreas L."/>
            <person name="Rohde M."/>
            <person name="Galperin M.Y."/>
            <person name="Jogler C."/>
        </authorList>
    </citation>
    <scope>NUCLEOTIDE SEQUENCE [LARGE SCALE GENOMIC DNA]</scope>
    <source>
        <strain evidence="1 2">Pla110</strain>
    </source>
</reference>
<name>A0A518CPS5_9PLAN</name>
<organism evidence="1 2">
    <name type="scientific">Polystyrenella longa</name>
    <dbReference type="NCBI Taxonomy" id="2528007"/>
    <lineage>
        <taxon>Bacteria</taxon>
        <taxon>Pseudomonadati</taxon>
        <taxon>Planctomycetota</taxon>
        <taxon>Planctomycetia</taxon>
        <taxon>Planctomycetales</taxon>
        <taxon>Planctomycetaceae</taxon>
        <taxon>Polystyrenella</taxon>
    </lineage>
</organism>
<accession>A0A518CPS5</accession>
<gene>
    <name evidence="1" type="ORF">Pla110_29610</name>
</gene>
<dbReference type="SUPFAM" id="SSF69304">
    <property type="entry name" value="Tricorn protease N-terminal domain"/>
    <property type="match status" value="1"/>
</dbReference>
<keyword evidence="2" id="KW-1185">Reference proteome</keyword>
<dbReference type="Gene3D" id="2.130.10.10">
    <property type="entry name" value="YVTN repeat-like/Quinoprotein amine dehydrogenase"/>
    <property type="match status" value="1"/>
</dbReference>
<evidence type="ECO:0008006" key="3">
    <source>
        <dbReference type="Google" id="ProtNLM"/>
    </source>
</evidence>
<dbReference type="KEGG" id="plon:Pla110_29610"/>
<dbReference type="Proteomes" id="UP000317178">
    <property type="component" value="Chromosome"/>
</dbReference>
<dbReference type="InterPro" id="IPR015943">
    <property type="entry name" value="WD40/YVTN_repeat-like_dom_sf"/>
</dbReference>
<evidence type="ECO:0000313" key="2">
    <source>
        <dbReference type="Proteomes" id="UP000317178"/>
    </source>
</evidence>
<sequence length="410" mass="46724">MKIIAGSAAAASLGEMFPSLAQAELASQVPMRVVTQGPKHHWFGYYDKLEFDPTQRYLLSMEVDFEHRSPTPEDEITIGMIDLEDNDRWIPIGKTTAWGWQQGCMFQWIPGSKSKVIWNARGENNYISHIKDVFSGETKSIDSPIYTVSPTGKSAVTADFRRINDVRPGYGYTGFPDPFAEDLAPSDTGIFHIDLDSGETKMIISLEQIANMGTIPDQQPGIKHYFNHLLYNTDGSRFVFLHRWRYPNGSRKTRMITAKDDGTDIRIIDDNGMTSHFDWRDPNHILAWSDHEPLGRRFYLFEDANDGAITPVGEDVMKRDGHCTYLPDTDWILNDTYPDKNREQSIFLYHVPTGKTHEIGKVPSPKVYTGEWRCDTHPRHSPDGKLIVVDSPYKDQGRQLYLFDISGIVE</sequence>
<dbReference type="EMBL" id="CP036281">
    <property type="protein sequence ID" value="QDU81222.1"/>
    <property type="molecule type" value="Genomic_DNA"/>
</dbReference>